<dbReference type="Gene3D" id="3.30.300.20">
    <property type="match status" value="1"/>
</dbReference>
<evidence type="ECO:0000313" key="4">
    <source>
        <dbReference type="Proteomes" id="UP000230557"/>
    </source>
</evidence>
<dbReference type="GO" id="GO:0043024">
    <property type="term" value="F:ribosomal small subunit binding"/>
    <property type="evidence" value="ECO:0007669"/>
    <property type="project" value="TreeGrafter"/>
</dbReference>
<dbReference type="InterPro" id="IPR023799">
    <property type="entry name" value="RbfA_dom_sf"/>
</dbReference>
<dbReference type="InterPro" id="IPR000238">
    <property type="entry name" value="RbfA"/>
</dbReference>
<dbReference type="PROSITE" id="PS01319">
    <property type="entry name" value="RBFA"/>
    <property type="match status" value="1"/>
</dbReference>
<proteinExistence type="inferred from homology"/>
<dbReference type="NCBIfam" id="TIGR00082">
    <property type="entry name" value="rbfA"/>
    <property type="match status" value="1"/>
</dbReference>
<accession>A0A2H0VC91</accession>
<dbReference type="Pfam" id="PF02033">
    <property type="entry name" value="RBFA"/>
    <property type="match status" value="1"/>
</dbReference>
<keyword evidence="1 2" id="KW-0690">Ribosome biogenesis</keyword>
<sequence>MKKKGSQEPSRRQQKVNSFLQQRISEIIIAGNFFGITGLVTISRVEVSPDLRESNVWFTSFNQDPEEVLAILKKEVFEIQGELYKGSTMRIVPRIHFVIDHSLEYNDQITKVLRKVKDE</sequence>
<keyword evidence="2" id="KW-0963">Cytoplasm</keyword>
<dbReference type="InterPro" id="IPR020053">
    <property type="entry name" value="Ribosome-bd_factorA_CS"/>
</dbReference>
<comment type="caution">
    <text evidence="3">The sequence shown here is derived from an EMBL/GenBank/DDBJ whole genome shotgun (WGS) entry which is preliminary data.</text>
</comment>
<dbReference type="InterPro" id="IPR015946">
    <property type="entry name" value="KH_dom-like_a/b"/>
</dbReference>
<comment type="function">
    <text evidence="2">One of several proteins that assist in the late maturation steps of the functional core of the 30S ribosomal subunit. Associates with free 30S ribosomal subunits (but not with 30S subunits that are part of 70S ribosomes or polysomes). Required for efficient processing of 16S rRNA. May interact with the 5'-terminal helix region of 16S rRNA.</text>
</comment>
<dbReference type="GO" id="GO:0005829">
    <property type="term" value="C:cytosol"/>
    <property type="evidence" value="ECO:0007669"/>
    <property type="project" value="TreeGrafter"/>
</dbReference>
<gene>
    <name evidence="2 3" type="primary">rbfA</name>
    <name evidence="3" type="ORF">COT91_05550</name>
</gene>
<dbReference type="Proteomes" id="UP000230557">
    <property type="component" value="Unassembled WGS sequence"/>
</dbReference>
<dbReference type="PANTHER" id="PTHR33515">
    <property type="entry name" value="RIBOSOME-BINDING FACTOR A, CHLOROPLASTIC-RELATED"/>
    <property type="match status" value="1"/>
</dbReference>
<evidence type="ECO:0000256" key="1">
    <source>
        <dbReference type="ARBA" id="ARBA00022517"/>
    </source>
</evidence>
<organism evidence="3 4">
    <name type="scientific">Candidatus Doudnabacteria bacterium CG10_big_fil_rev_8_21_14_0_10_41_10</name>
    <dbReference type="NCBI Taxonomy" id="1974551"/>
    <lineage>
        <taxon>Bacteria</taxon>
        <taxon>Candidatus Doudnaibacteriota</taxon>
    </lineage>
</organism>
<reference evidence="4" key="1">
    <citation type="submission" date="2017-09" db="EMBL/GenBank/DDBJ databases">
        <title>Depth-based differentiation of microbial function through sediment-hosted aquifers and enrichment of novel symbionts in the deep terrestrial subsurface.</title>
        <authorList>
            <person name="Probst A.J."/>
            <person name="Ladd B."/>
            <person name="Jarett J.K."/>
            <person name="Geller-Mcgrath D.E."/>
            <person name="Sieber C.M.K."/>
            <person name="Emerson J.B."/>
            <person name="Anantharaman K."/>
            <person name="Thomas B.C."/>
            <person name="Malmstrom R."/>
            <person name="Stieglmeier M."/>
            <person name="Klingl A."/>
            <person name="Woyke T."/>
            <person name="Ryan C.M."/>
            <person name="Banfield J.F."/>
        </authorList>
    </citation>
    <scope>NUCLEOTIDE SEQUENCE [LARGE SCALE GENOMIC DNA]</scope>
</reference>
<dbReference type="SUPFAM" id="SSF89919">
    <property type="entry name" value="Ribosome-binding factor A, RbfA"/>
    <property type="match status" value="1"/>
</dbReference>
<dbReference type="GO" id="GO:0030490">
    <property type="term" value="P:maturation of SSU-rRNA"/>
    <property type="evidence" value="ECO:0007669"/>
    <property type="project" value="UniProtKB-UniRule"/>
</dbReference>
<dbReference type="AlphaFoldDB" id="A0A2H0VC91"/>
<comment type="subunit">
    <text evidence="2">Monomer. Binds 30S ribosomal subunits, but not 50S ribosomal subunits or 70S ribosomes.</text>
</comment>
<dbReference type="EMBL" id="PFAJ01000070">
    <property type="protein sequence ID" value="PIR96693.1"/>
    <property type="molecule type" value="Genomic_DNA"/>
</dbReference>
<protein>
    <recommendedName>
        <fullName evidence="2">Ribosome-binding factor A</fullName>
    </recommendedName>
</protein>
<evidence type="ECO:0000313" key="3">
    <source>
        <dbReference type="EMBL" id="PIR96693.1"/>
    </source>
</evidence>
<dbReference type="HAMAP" id="MF_00003">
    <property type="entry name" value="RbfA"/>
    <property type="match status" value="1"/>
</dbReference>
<dbReference type="PANTHER" id="PTHR33515:SF1">
    <property type="entry name" value="RIBOSOME-BINDING FACTOR A, CHLOROPLASTIC-RELATED"/>
    <property type="match status" value="1"/>
</dbReference>
<comment type="similarity">
    <text evidence="2">Belongs to the RbfA family.</text>
</comment>
<name>A0A2H0VC91_9BACT</name>
<evidence type="ECO:0000256" key="2">
    <source>
        <dbReference type="HAMAP-Rule" id="MF_00003"/>
    </source>
</evidence>
<comment type="subcellular location">
    <subcellularLocation>
        <location evidence="2">Cytoplasm</location>
    </subcellularLocation>
</comment>